<protein>
    <submittedName>
        <fullName evidence="3">DUF2087 domain-containing protein</fullName>
    </submittedName>
</protein>
<proteinExistence type="predicted"/>
<dbReference type="EMBL" id="UYSU01041368">
    <property type="protein sequence ID" value="VDM03048.1"/>
    <property type="molecule type" value="Genomic_DNA"/>
</dbReference>
<evidence type="ECO:0000313" key="3">
    <source>
        <dbReference type="WBParaSite" id="SSLN_0001729701-mRNA-1"/>
    </source>
</evidence>
<dbReference type="AlphaFoldDB" id="A0A183TJL4"/>
<dbReference type="OrthoDB" id="6277121at2759"/>
<organism evidence="3">
    <name type="scientific">Schistocephalus solidus</name>
    <name type="common">Tapeworm</name>
    <dbReference type="NCBI Taxonomy" id="70667"/>
    <lineage>
        <taxon>Eukaryota</taxon>
        <taxon>Metazoa</taxon>
        <taxon>Spiralia</taxon>
        <taxon>Lophotrochozoa</taxon>
        <taxon>Platyhelminthes</taxon>
        <taxon>Cestoda</taxon>
        <taxon>Eucestoda</taxon>
        <taxon>Diphyllobothriidea</taxon>
        <taxon>Diphyllobothriidae</taxon>
        <taxon>Schistocephalus</taxon>
    </lineage>
</organism>
<dbReference type="Proteomes" id="UP000275846">
    <property type="component" value="Unassembled WGS sequence"/>
</dbReference>
<evidence type="ECO:0000313" key="1">
    <source>
        <dbReference type="EMBL" id="VDM03048.1"/>
    </source>
</evidence>
<sequence>MPWVARAALKSRRQHAGKSVVDFQRHLRVLAWQAYPNESLTELEVRILEKFVDGISRPEIRRQFLRDFPSSRKVALDIARREEAIYTACPLVQVSFPSSFGCH</sequence>
<name>A0A183TJL4_SCHSO</name>
<accession>A0A183TJL4</accession>
<gene>
    <name evidence="1" type="ORF">SSLN_LOCUS16662</name>
</gene>
<keyword evidence="2" id="KW-1185">Reference proteome</keyword>
<dbReference type="WBParaSite" id="SSLN_0001729701-mRNA-1">
    <property type="protein sequence ID" value="SSLN_0001729701-mRNA-1"/>
    <property type="gene ID" value="SSLN_0001729701"/>
</dbReference>
<evidence type="ECO:0000313" key="2">
    <source>
        <dbReference type="Proteomes" id="UP000275846"/>
    </source>
</evidence>
<reference evidence="3" key="1">
    <citation type="submission" date="2016-06" db="UniProtKB">
        <authorList>
            <consortium name="WormBaseParasite"/>
        </authorList>
    </citation>
    <scope>IDENTIFICATION</scope>
</reference>
<reference evidence="1 2" key="2">
    <citation type="submission" date="2018-11" db="EMBL/GenBank/DDBJ databases">
        <authorList>
            <consortium name="Pathogen Informatics"/>
        </authorList>
    </citation>
    <scope>NUCLEOTIDE SEQUENCE [LARGE SCALE GENOMIC DNA]</scope>
    <source>
        <strain evidence="1 2">NST_G2</strain>
    </source>
</reference>